<dbReference type="InterPro" id="IPR039422">
    <property type="entry name" value="MarR/SlyA-like"/>
</dbReference>
<evidence type="ECO:0000259" key="1">
    <source>
        <dbReference type="PROSITE" id="PS50995"/>
    </source>
</evidence>
<sequence>MSIETKLLRLNRYLNMTAQNAEISAARFDVLRIIQEKNPVTLRQLCDIQGVSMPTMSKLVDELQKDNLVIRAQSKDDGRQRWIVPTQKGLQIFAEAALASKEKWEKKLGDLSKEQQQTLLESLDLLLERLSTS</sequence>
<dbReference type="GO" id="GO:0006950">
    <property type="term" value="P:response to stress"/>
    <property type="evidence" value="ECO:0007669"/>
    <property type="project" value="TreeGrafter"/>
</dbReference>
<organism evidence="2 3">
    <name type="scientific">Aliikangiella coralliicola</name>
    <dbReference type="NCBI Taxonomy" id="2592383"/>
    <lineage>
        <taxon>Bacteria</taxon>
        <taxon>Pseudomonadati</taxon>
        <taxon>Pseudomonadota</taxon>
        <taxon>Gammaproteobacteria</taxon>
        <taxon>Oceanospirillales</taxon>
        <taxon>Pleioneaceae</taxon>
        <taxon>Aliikangiella</taxon>
    </lineage>
</organism>
<reference evidence="2 3" key="1">
    <citation type="submission" date="2019-07" db="EMBL/GenBank/DDBJ databases">
        <title>Draft genome for Aliikangiella sp. M105.</title>
        <authorList>
            <person name="Wang G."/>
        </authorList>
    </citation>
    <scope>NUCLEOTIDE SEQUENCE [LARGE SCALE GENOMIC DNA]</scope>
    <source>
        <strain evidence="2 3">M105</strain>
    </source>
</reference>
<dbReference type="SMART" id="SM00347">
    <property type="entry name" value="HTH_MARR"/>
    <property type="match status" value="1"/>
</dbReference>
<dbReference type="OrthoDB" id="32523at2"/>
<gene>
    <name evidence="2" type="ORF">FLL46_09020</name>
</gene>
<dbReference type="SUPFAM" id="SSF46785">
    <property type="entry name" value="Winged helix' DNA-binding domain"/>
    <property type="match status" value="1"/>
</dbReference>
<dbReference type="GO" id="GO:0003700">
    <property type="term" value="F:DNA-binding transcription factor activity"/>
    <property type="evidence" value="ECO:0007669"/>
    <property type="project" value="InterPro"/>
</dbReference>
<proteinExistence type="predicted"/>
<feature type="domain" description="HTH marR-type" evidence="1">
    <location>
        <begin position="1"/>
        <end position="128"/>
    </location>
</feature>
<dbReference type="RefSeq" id="WP_142893154.1">
    <property type="nucleotide sequence ID" value="NZ_ML660162.1"/>
</dbReference>
<dbReference type="InterPro" id="IPR036388">
    <property type="entry name" value="WH-like_DNA-bd_sf"/>
</dbReference>
<dbReference type="PANTHER" id="PTHR33164:SF43">
    <property type="entry name" value="HTH-TYPE TRANSCRIPTIONAL REPRESSOR YETL"/>
    <property type="match status" value="1"/>
</dbReference>
<keyword evidence="3" id="KW-1185">Reference proteome</keyword>
<dbReference type="PANTHER" id="PTHR33164">
    <property type="entry name" value="TRANSCRIPTIONAL REGULATOR, MARR FAMILY"/>
    <property type="match status" value="1"/>
</dbReference>
<name>A0A545UGP6_9GAMM</name>
<dbReference type="PROSITE" id="PS50995">
    <property type="entry name" value="HTH_MARR_2"/>
    <property type="match status" value="1"/>
</dbReference>
<dbReference type="Proteomes" id="UP000315439">
    <property type="component" value="Unassembled WGS sequence"/>
</dbReference>
<dbReference type="Pfam" id="PF12802">
    <property type="entry name" value="MarR_2"/>
    <property type="match status" value="1"/>
</dbReference>
<dbReference type="InterPro" id="IPR036390">
    <property type="entry name" value="WH_DNA-bd_sf"/>
</dbReference>
<dbReference type="Gene3D" id="1.10.10.10">
    <property type="entry name" value="Winged helix-like DNA-binding domain superfamily/Winged helix DNA-binding domain"/>
    <property type="match status" value="1"/>
</dbReference>
<comment type="caution">
    <text evidence="2">The sequence shown here is derived from an EMBL/GenBank/DDBJ whole genome shotgun (WGS) entry which is preliminary data.</text>
</comment>
<dbReference type="AlphaFoldDB" id="A0A545UGP6"/>
<dbReference type="EMBL" id="VIKS01000004">
    <property type="protein sequence ID" value="TQV88646.1"/>
    <property type="molecule type" value="Genomic_DNA"/>
</dbReference>
<evidence type="ECO:0000313" key="3">
    <source>
        <dbReference type="Proteomes" id="UP000315439"/>
    </source>
</evidence>
<dbReference type="InterPro" id="IPR000835">
    <property type="entry name" value="HTH_MarR-typ"/>
</dbReference>
<accession>A0A545UGP6</accession>
<evidence type="ECO:0000313" key="2">
    <source>
        <dbReference type="EMBL" id="TQV88646.1"/>
    </source>
</evidence>
<protein>
    <submittedName>
        <fullName evidence="2">MarR family transcriptional regulator</fullName>
    </submittedName>
</protein>